<accession>A0A447CUC1</accession>
<dbReference type="Gene3D" id="3.50.50.60">
    <property type="entry name" value="FAD/NAD(P)-binding domain"/>
    <property type="match status" value="2"/>
</dbReference>
<proteinExistence type="predicted"/>
<dbReference type="Proteomes" id="UP000289200">
    <property type="component" value="Unassembled WGS sequence"/>
</dbReference>
<reference evidence="4" key="1">
    <citation type="submission" date="2018-10" db="EMBL/GenBank/DDBJ databases">
        <authorList>
            <person name="Peiro R."/>
            <person name="Begona"/>
            <person name="Cbmso G."/>
            <person name="Lopez M."/>
            <person name="Gonzalez S."/>
            <person name="Sacristan E."/>
            <person name="Castillo E."/>
        </authorList>
    </citation>
    <scope>NUCLEOTIDE SEQUENCE [LARGE SCALE GENOMIC DNA]</scope>
</reference>
<dbReference type="Gene3D" id="3.30.9.10">
    <property type="entry name" value="D-Amino Acid Oxidase, subunit A, domain 2"/>
    <property type="match status" value="1"/>
</dbReference>
<gene>
    <name evidence="3" type="primary">dadA1_1</name>
    <name evidence="3" type="ORF">RHODGE_RHODGE_01927</name>
</gene>
<dbReference type="PANTHER" id="PTHR13847:SF289">
    <property type="entry name" value="GLYCINE OXIDASE"/>
    <property type="match status" value="1"/>
</dbReference>
<keyword evidence="4" id="KW-1185">Reference proteome</keyword>
<name>A0A447CUC1_9BRAD</name>
<dbReference type="AlphaFoldDB" id="A0A447CUC1"/>
<dbReference type="OrthoDB" id="9805337at2"/>
<comment type="caution">
    <text evidence="3">The sequence shown here is derived from an EMBL/GenBank/DDBJ whole genome shotgun (WGS) entry which is preliminary data.</text>
</comment>
<evidence type="ECO:0000313" key="4">
    <source>
        <dbReference type="Proteomes" id="UP000289200"/>
    </source>
</evidence>
<dbReference type="SUPFAM" id="SSF51905">
    <property type="entry name" value="FAD/NAD(P)-binding domain"/>
    <property type="match status" value="1"/>
</dbReference>
<protein>
    <submittedName>
        <fullName evidence="3">D-amino acid dehydrogenase 1</fullName>
    </submittedName>
</protein>
<organism evidence="3 4">
    <name type="scientific">Rhodoplanes serenus</name>
    <dbReference type="NCBI Taxonomy" id="200615"/>
    <lineage>
        <taxon>Bacteria</taxon>
        <taxon>Pseudomonadati</taxon>
        <taxon>Pseudomonadota</taxon>
        <taxon>Alphaproteobacteria</taxon>
        <taxon>Hyphomicrobiales</taxon>
        <taxon>Nitrobacteraceae</taxon>
        <taxon>Rhodoplanes</taxon>
    </lineage>
</organism>
<dbReference type="GO" id="GO:0016491">
    <property type="term" value="F:oxidoreductase activity"/>
    <property type="evidence" value="ECO:0007669"/>
    <property type="project" value="UniProtKB-KW"/>
</dbReference>
<dbReference type="PANTHER" id="PTHR13847">
    <property type="entry name" value="SARCOSINE DEHYDROGENASE-RELATED"/>
    <property type="match status" value="1"/>
</dbReference>
<dbReference type="EMBL" id="UWOC01000135">
    <property type="protein sequence ID" value="VCU08765.1"/>
    <property type="molecule type" value="Genomic_DNA"/>
</dbReference>
<dbReference type="InterPro" id="IPR006076">
    <property type="entry name" value="FAD-dep_OxRdtase"/>
</dbReference>
<keyword evidence="1" id="KW-0560">Oxidoreductase</keyword>
<evidence type="ECO:0000313" key="3">
    <source>
        <dbReference type="EMBL" id="VCU08765.1"/>
    </source>
</evidence>
<sequence>MRDVIVLGAGMAGVAAALHLQRRGWSVALVDRGEPGRETSFGNAGIIQAEAVEPYPMPRDIASLLKVATGRGNDVRYDLLALPGHVGSLLRYWWHSAPARHRTVSAAYAGVIARSTADHQELMTAAGVPDDLVRRDGFRELHRSVALLDADTVLAERLRTEFGVGYRRLSPAELAAAEPGLKATGAGALHWLDSWTVRDPGALVAAYADLFEREGGTLLRGDAATLAAEPGGGFRLRTADGPLAASAVVVALGPWSPELLRRFGYRVPMVRKRGYHRHYKVTGRGLDLPLRDSDFGYVAAPMTTGLRITTGAEFAGAEAPPKPIQLGRAEAALRGLVDLGEPVETVPWLGTRPCMPDMLPVIGQAPRHPGLWLHFGHGHQGFTLGPATGRLLAEMMTGETPVVDPAPFAPARWCR</sequence>
<dbReference type="InterPro" id="IPR036188">
    <property type="entry name" value="FAD/NAD-bd_sf"/>
</dbReference>
<dbReference type="GO" id="GO:0005737">
    <property type="term" value="C:cytoplasm"/>
    <property type="evidence" value="ECO:0007669"/>
    <property type="project" value="TreeGrafter"/>
</dbReference>
<evidence type="ECO:0000259" key="2">
    <source>
        <dbReference type="Pfam" id="PF01266"/>
    </source>
</evidence>
<dbReference type="RefSeq" id="WP_129608799.1">
    <property type="nucleotide sequence ID" value="NZ_UWOC01000135.1"/>
</dbReference>
<evidence type="ECO:0000256" key="1">
    <source>
        <dbReference type="ARBA" id="ARBA00023002"/>
    </source>
</evidence>
<feature type="domain" description="FAD dependent oxidoreductase" evidence="2">
    <location>
        <begin position="3"/>
        <end position="395"/>
    </location>
</feature>
<dbReference type="Pfam" id="PF01266">
    <property type="entry name" value="DAO"/>
    <property type="match status" value="1"/>
</dbReference>